<gene>
    <name evidence="2" type="ORF">KC669_03340</name>
</gene>
<evidence type="ECO:0000256" key="1">
    <source>
        <dbReference type="SAM" id="Phobius"/>
    </source>
</evidence>
<protein>
    <recommendedName>
        <fullName evidence="4">Glycosyltransferase family 2 protein</fullName>
    </recommendedName>
</protein>
<dbReference type="PANTHER" id="PTHR36851">
    <property type="entry name" value="UNNAMED PRODUCT"/>
    <property type="match status" value="1"/>
</dbReference>
<dbReference type="Proteomes" id="UP000714915">
    <property type="component" value="Unassembled WGS sequence"/>
</dbReference>
<keyword evidence="1" id="KW-0472">Membrane</keyword>
<evidence type="ECO:0008006" key="4">
    <source>
        <dbReference type="Google" id="ProtNLM"/>
    </source>
</evidence>
<keyword evidence="1" id="KW-0812">Transmembrane</keyword>
<feature type="transmembrane region" description="Helical" evidence="1">
    <location>
        <begin position="20"/>
        <end position="53"/>
    </location>
</feature>
<proteinExistence type="predicted"/>
<evidence type="ECO:0000313" key="3">
    <source>
        <dbReference type="Proteomes" id="UP000714915"/>
    </source>
</evidence>
<reference evidence="2" key="2">
    <citation type="journal article" date="2021" name="Microbiome">
        <title>Successional dynamics and alternative stable states in a saline activated sludge microbial community over 9 years.</title>
        <authorList>
            <person name="Wang Y."/>
            <person name="Ye J."/>
            <person name="Ju F."/>
            <person name="Liu L."/>
            <person name="Boyd J.A."/>
            <person name="Deng Y."/>
            <person name="Parks D.H."/>
            <person name="Jiang X."/>
            <person name="Yin X."/>
            <person name="Woodcroft B.J."/>
            <person name="Tyson G.W."/>
            <person name="Hugenholtz P."/>
            <person name="Polz M.F."/>
            <person name="Zhang T."/>
        </authorList>
    </citation>
    <scope>NUCLEOTIDE SEQUENCE</scope>
    <source>
        <strain evidence="2">HKST-UBA09</strain>
    </source>
</reference>
<keyword evidence="1" id="KW-1133">Transmembrane helix</keyword>
<dbReference type="AlphaFoldDB" id="A0A955RM65"/>
<dbReference type="EMBL" id="JAGQLF010000039">
    <property type="protein sequence ID" value="MCA9387043.1"/>
    <property type="molecule type" value="Genomic_DNA"/>
</dbReference>
<organism evidence="2 3">
    <name type="scientific">Candidatus Dojkabacteria bacterium</name>
    <dbReference type="NCBI Taxonomy" id="2099670"/>
    <lineage>
        <taxon>Bacteria</taxon>
        <taxon>Candidatus Dojkabacteria</taxon>
    </lineage>
</organism>
<name>A0A955RM65_9BACT</name>
<reference evidence="2" key="1">
    <citation type="submission" date="2020-04" db="EMBL/GenBank/DDBJ databases">
        <authorList>
            <person name="Zhang T."/>
        </authorList>
    </citation>
    <scope>NUCLEOTIDE SEQUENCE</scope>
    <source>
        <strain evidence="2">HKST-UBA09</strain>
    </source>
</reference>
<accession>A0A955RM65</accession>
<comment type="caution">
    <text evidence="2">The sequence shown here is derived from an EMBL/GenBank/DDBJ whole genome shotgun (WGS) entry which is preliminary data.</text>
</comment>
<dbReference type="PANTHER" id="PTHR36851:SF1">
    <property type="entry name" value="GLYCO_TRANS_2-LIKE DOMAIN-CONTAINING PROTEIN"/>
    <property type="match status" value="1"/>
</dbReference>
<sequence length="352" mass="41084">MEGGPNKSTLDYFLEKISPLLGYFLILFPFVMSFINVNITVIYLAAIYVYFVYKSAATAIQFMIALNRIRTANQINWVKLANGLRNIDSELLVLEQDLKEVKTFNWNDYNEQKKQIYSNLRRADEVMAENAHLPTFLQKFLFYRLKRKTLNFLHQEIDVLKEFQGKDIINPDDMQHIIIVPHVKEPESILRDTLDHLKNQTFNTKQINVVLAAEAADPNGVPVSEKLREEYKDVFNNIWITNHVLSADEIVGKSANMNWAGRTVYKLVKEMGWDLKKTTVTSCDADSKLDPQYFAYLTYKYITTKFGEYKYYTSALIFYNNIWRLPFYARVKNSSHTIFNTANLVRDDKLIS</sequence>
<evidence type="ECO:0000313" key="2">
    <source>
        <dbReference type="EMBL" id="MCA9387043.1"/>
    </source>
</evidence>